<evidence type="ECO:0000256" key="6">
    <source>
        <dbReference type="ARBA" id="ARBA00022801"/>
    </source>
</evidence>
<evidence type="ECO:0000256" key="3">
    <source>
        <dbReference type="ARBA" id="ARBA00007353"/>
    </source>
</evidence>
<dbReference type="Proteomes" id="UP000295371">
    <property type="component" value="Unassembled WGS sequence"/>
</dbReference>
<keyword evidence="6" id="KW-0378">Hydrolase</keyword>
<dbReference type="Pfam" id="PF02578">
    <property type="entry name" value="Cu-oxidase_4"/>
    <property type="match status" value="1"/>
</dbReference>
<evidence type="ECO:0000256" key="1">
    <source>
        <dbReference type="ARBA" id="ARBA00000553"/>
    </source>
</evidence>
<dbReference type="PANTHER" id="PTHR30616:SF2">
    <property type="entry name" value="PURINE NUCLEOSIDE PHOSPHORYLASE LACC1"/>
    <property type="match status" value="1"/>
</dbReference>
<protein>
    <recommendedName>
        <fullName evidence="14">Purine nucleoside phosphorylase</fullName>
    </recommendedName>
</protein>
<dbReference type="OrthoDB" id="4279at2"/>
<comment type="function">
    <text evidence="2">Purine nucleoside enzyme that catalyzes the phosphorolysis of adenosine and inosine nucleosides, yielding D-ribose 1-phosphate and the respective free bases, adenine and hypoxanthine. Also catalyzes the phosphorolysis of S-methyl-5'-thioadenosine into adenine and S-methyl-5-thio-alpha-D-ribose 1-phosphate. Also has adenosine deaminase activity.</text>
</comment>
<evidence type="ECO:0000256" key="10">
    <source>
        <dbReference type="ARBA" id="ARBA00048968"/>
    </source>
</evidence>
<dbReference type="Gene3D" id="3.60.140.10">
    <property type="entry name" value="CNF1/YfiH-like putative cysteine hydrolases"/>
    <property type="match status" value="1"/>
</dbReference>
<reference evidence="12 13" key="1">
    <citation type="submission" date="2019-03" db="EMBL/GenBank/DDBJ databases">
        <title>Genomic Encyclopedia of Archaeal and Bacterial Type Strains, Phase II (KMG-II): from individual species to whole genera.</title>
        <authorList>
            <person name="Goeker M."/>
        </authorList>
    </citation>
    <scope>NUCLEOTIDE SEQUENCE [LARGE SCALE GENOMIC DNA]</scope>
    <source>
        <strain evidence="12 13">DSM 24323</strain>
    </source>
</reference>
<dbReference type="PANTHER" id="PTHR30616">
    <property type="entry name" value="UNCHARACTERIZED PROTEIN YFIH"/>
    <property type="match status" value="1"/>
</dbReference>
<sequence>MFCRYAEPAAPGLPGYAFSDAEWTFGRSELIGTDPIRDAVELVLDGAGIERCHALRQIHSAEVVTVDRAELSRYGRYGYLGSSAPESSIPLRAADALVTDLPGVALLIRTADCLPVVFTDAEAGVVGVAHAGRVGLAAGVLVATVAAMRDLGAARIRAVIGPAICGDCYEVPAQMREEVSTQVPGSAATTSWGTPSLDLPKGAAQQLDRLGVQVEDLELCTRTDPGLHSYRRDGAASGRLGSFVWIAPRVGSGIPGSDSARR</sequence>
<keyword evidence="13" id="KW-1185">Reference proteome</keyword>
<dbReference type="GO" id="GO:0016787">
    <property type="term" value="F:hydrolase activity"/>
    <property type="evidence" value="ECO:0007669"/>
    <property type="project" value="UniProtKB-KW"/>
</dbReference>
<dbReference type="InterPro" id="IPR038371">
    <property type="entry name" value="Cu_polyphenol_OxRdtase_sf"/>
</dbReference>
<keyword evidence="5" id="KW-0479">Metal-binding</keyword>
<dbReference type="SUPFAM" id="SSF64438">
    <property type="entry name" value="CNF1/YfiH-like putative cysteine hydrolases"/>
    <property type="match status" value="1"/>
</dbReference>
<comment type="catalytic activity">
    <reaction evidence="9">
        <text>adenosine + H2O + H(+) = inosine + NH4(+)</text>
        <dbReference type="Rhea" id="RHEA:24408"/>
        <dbReference type="ChEBI" id="CHEBI:15377"/>
        <dbReference type="ChEBI" id="CHEBI:15378"/>
        <dbReference type="ChEBI" id="CHEBI:16335"/>
        <dbReference type="ChEBI" id="CHEBI:17596"/>
        <dbReference type="ChEBI" id="CHEBI:28938"/>
        <dbReference type="EC" id="3.5.4.4"/>
    </reaction>
    <physiologicalReaction direction="left-to-right" evidence="9">
        <dbReference type="Rhea" id="RHEA:24409"/>
    </physiologicalReaction>
</comment>
<gene>
    <name evidence="12" type="ORF">CLV29_0406</name>
</gene>
<keyword evidence="7" id="KW-0862">Zinc</keyword>
<organism evidence="12 13">
    <name type="scientific">Naumannella halotolerans</name>
    <dbReference type="NCBI Taxonomy" id="993414"/>
    <lineage>
        <taxon>Bacteria</taxon>
        <taxon>Bacillati</taxon>
        <taxon>Actinomycetota</taxon>
        <taxon>Actinomycetes</taxon>
        <taxon>Propionibacteriales</taxon>
        <taxon>Propionibacteriaceae</taxon>
        <taxon>Naumannella</taxon>
    </lineage>
</organism>
<dbReference type="EMBL" id="SOAW01000001">
    <property type="protein sequence ID" value="TDT32817.1"/>
    <property type="molecule type" value="Genomic_DNA"/>
</dbReference>
<dbReference type="GO" id="GO:0005507">
    <property type="term" value="F:copper ion binding"/>
    <property type="evidence" value="ECO:0007669"/>
    <property type="project" value="TreeGrafter"/>
</dbReference>
<evidence type="ECO:0000256" key="2">
    <source>
        <dbReference type="ARBA" id="ARBA00003215"/>
    </source>
</evidence>
<evidence type="ECO:0000313" key="13">
    <source>
        <dbReference type="Proteomes" id="UP000295371"/>
    </source>
</evidence>
<keyword evidence="4" id="KW-0808">Transferase</keyword>
<name>A0A4R7J8G6_9ACTN</name>
<evidence type="ECO:0000256" key="5">
    <source>
        <dbReference type="ARBA" id="ARBA00022723"/>
    </source>
</evidence>
<dbReference type="GO" id="GO:0017061">
    <property type="term" value="F:S-methyl-5-thioadenosine phosphorylase activity"/>
    <property type="evidence" value="ECO:0007669"/>
    <property type="project" value="UniProtKB-EC"/>
</dbReference>
<dbReference type="AlphaFoldDB" id="A0A4R7J8G6"/>
<dbReference type="RefSeq" id="WP_133753409.1">
    <property type="nucleotide sequence ID" value="NZ_SOAW01000001.1"/>
</dbReference>
<proteinExistence type="inferred from homology"/>
<accession>A0A4R7J8G6</accession>
<comment type="caution">
    <text evidence="12">The sequence shown here is derived from an EMBL/GenBank/DDBJ whole genome shotgun (WGS) entry which is preliminary data.</text>
</comment>
<evidence type="ECO:0000313" key="12">
    <source>
        <dbReference type="EMBL" id="TDT32817.1"/>
    </source>
</evidence>
<evidence type="ECO:0008006" key="14">
    <source>
        <dbReference type="Google" id="ProtNLM"/>
    </source>
</evidence>
<comment type="catalytic activity">
    <reaction evidence="11">
        <text>S-methyl-5'-thioadenosine + phosphate = 5-(methylsulfanyl)-alpha-D-ribose 1-phosphate + adenine</text>
        <dbReference type="Rhea" id="RHEA:11852"/>
        <dbReference type="ChEBI" id="CHEBI:16708"/>
        <dbReference type="ChEBI" id="CHEBI:17509"/>
        <dbReference type="ChEBI" id="CHEBI:43474"/>
        <dbReference type="ChEBI" id="CHEBI:58533"/>
        <dbReference type="EC" id="2.4.2.28"/>
    </reaction>
    <physiologicalReaction direction="left-to-right" evidence="11">
        <dbReference type="Rhea" id="RHEA:11853"/>
    </physiologicalReaction>
</comment>
<keyword evidence="8" id="KW-0186">Copper</keyword>
<evidence type="ECO:0000256" key="11">
    <source>
        <dbReference type="ARBA" id="ARBA00049893"/>
    </source>
</evidence>
<dbReference type="CDD" id="cd16833">
    <property type="entry name" value="YfiH"/>
    <property type="match status" value="1"/>
</dbReference>
<evidence type="ECO:0000256" key="4">
    <source>
        <dbReference type="ARBA" id="ARBA00022679"/>
    </source>
</evidence>
<comment type="catalytic activity">
    <reaction evidence="10">
        <text>adenosine + phosphate = alpha-D-ribose 1-phosphate + adenine</text>
        <dbReference type="Rhea" id="RHEA:27642"/>
        <dbReference type="ChEBI" id="CHEBI:16335"/>
        <dbReference type="ChEBI" id="CHEBI:16708"/>
        <dbReference type="ChEBI" id="CHEBI:43474"/>
        <dbReference type="ChEBI" id="CHEBI:57720"/>
        <dbReference type="EC" id="2.4.2.1"/>
    </reaction>
    <physiologicalReaction direction="left-to-right" evidence="10">
        <dbReference type="Rhea" id="RHEA:27643"/>
    </physiologicalReaction>
</comment>
<evidence type="ECO:0000256" key="8">
    <source>
        <dbReference type="ARBA" id="ARBA00023008"/>
    </source>
</evidence>
<evidence type="ECO:0000256" key="7">
    <source>
        <dbReference type="ARBA" id="ARBA00022833"/>
    </source>
</evidence>
<dbReference type="InterPro" id="IPR003730">
    <property type="entry name" value="Cu_polyphenol_OxRdtase"/>
</dbReference>
<evidence type="ECO:0000256" key="9">
    <source>
        <dbReference type="ARBA" id="ARBA00047989"/>
    </source>
</evidence>
<comment type="catalytic activity">
    <reaction evidence="1">
        <text>inosine + phosphate = alpha-D-ribose 1-phosphate + hypoxanthine</text>
        <dbReference type="Rhea" id="RHEA:27646"/>
        <dbReference type="ChEBI" id="CHEBI:17368"/>
        <dbReference type="ChEBI" id="CHEBI:17596"/>
        <dbReference type="ChEBI" id="CHEBI:43474"/>
        <dbReference type="ChEBI" id="CHEBI:57720"/>
        <dbReference type="EC" id="2.4.2.1"/>
    </reaction>
    <physiologicalReaction direction="left-to-right" evidence="1">
        <dbReference type="Rhea" id="RHEA:27647"/>
    </physiologicalReaction>
</comment>
<dbReference type="InterPro" id="IPR011324">
    <property type="entry name" value="Cytotoxic_necrot_fac-like_cat"/>
</dbReference>
<comment type="similarity">
    <text evidence="3">Belongs to the purine nucleoside phosphorylase YfiH/LACC1 family.</text>
</comment>